<dbReference type="OrthoDB" id="3496182at2"/>
<organism evidence="8 9">
    <name type="scientific">Nonomuraea solani</name>
    <dbReference type="NCBI Taxonomy" id="1144553"/>
    <lineage>
        <taxon>Bacteria</taxon>
        <taxon>Bacillati</taxon>
        <taxon>Actinomycetota</taxon>
        <taxon>Actinomycetes</taxon>
        <taxon>Streptosporangiales</taxon>
        <taxon>Streptosporangiaceae</taxon>
        <taxon>Nonomuraea</taxon>
    </lineage>
</organism>
<dbReference type="CDD" id="cd07377">
    <property type="entry name" value="WHTH_GntR"/>
    <property type="match status" value="1"/>
</dbReference>
<keyword evidence="8" id="KW-0032">Aminotransferase</keyword>
<reference evidence="8 9" key="1">
    <citation type="submission" date="2016-10" db="EMBL/GenBank/DDBJ databases">
        <authorList>
            <person name="de Groot N.N."/>
        </authorList>
    </citation>
    <scope>NUCLEOTIDE SEQUENCE [LARGE SCALE GENOMIC DNA]</scope>
    <source>
        <strain evidence="8 9">CGMCC 4.7037</strain>
    </source>
</reference>
<name>A0A1H5ZU86_9ACTN</name>
<evidence type="ECO:0000256" key="6">
    <source>
        <dbReference type="SAM" id="MobiDB-lite"/>
    </source>
</evidence>
<dbReference type="SUPFAM" id="SSF53383">
    <property type="entry name" value="PLP-dependent transferases"/>
    <property type="match status" value="1"/>
</dbReference>
<comment type="similarity">
    <text evidence="1">In the C-terminal section; belongs to the class-I pyridoxal-phosphate-dependent aminotransferase family.</text>
</comment>
<dbReference type="InterPro" id="IPR015424">
    <property type="entry name" value="PyrdxlP-dep_Trfase"/>
</dbReference>
<dbReference type="InterPro" id="IPR000524">
    <property type="entry name" value="Tscrpt_reg_HTH_GntR"/>
</dbReference>
<dbReference type="Proteomes" id="UP000236732">
    <property type="component" value="Unassembled WGS sequence"/>
</dbReference>
<dbReference type="Gene3D" id="1.10.10.10">
    <property type="entry name" value="Winged helix-like DNA-binding domain superfamily/Winged helix DNA-binding domain"/>
    <property type="match status" value="1"/>
</dbReference>
<proteinExistence type="inferred from homology"/>
<dbReference type="GO" id="GO:0003700">
    <property type="term" value="F:DNA-binding transcription factor activity"/>
    <property type="evidence" value="ECO:0007669"/>
    <property type="project" value="InterPro"/>
</dbReference>
<evidence type="ECO:0000256" key="5">
    <source>
        <dbReference type="ARBA" id="ARBA00023163"/>
    </source>
</evidence>
<dbReference type="InterPro" id="IPR004839">
    <property type="entry name" value="Aminotransferase_I/II_large"/>
</dbReference>
<dbReference type="InterPro" id="IPR051446">
    <property type="entry name" value="HTH_trans_reg/aminotransferase"/>
</dbReference>
<feature type="domain" description="HTH gntR-type" evidence="7">
    <location>
        <begin position="19"/>
        <end position="87"/>
    </location>
</feature>
<keyword evidence="3" id="KW-0805">Transcription regulation</keyword>
<evidence type="ECO:0000256" key="3">
    <source>
        <dbReference type="ARBA" id="ARBA00023015"/>
    </source>
</evidence>
<evidence type="ECO:0000256" key="1">
    <source>
        <dbReference type="ARBA" id="ARBA00005384"/>
    </source>
</evidence>
<keyword evidence="9" id="KW-1185">Reference proteome</keyword>
<evidence type="ECO:0000256" key="2">
    <source>
        <dbReference type="ARBA" id="ARBA00022898"/>
    </source>
</evidence>
<dbReference type="EMBL" id="FNVT01000002">
    <property type="protein sequence ID" value="SEG40058.1"/>
    <property type="molecule type" value="Genomic_DNA"/>
</dbReference>
<dbReference type="GO" id="GO:0008483">
    <property type="term" value="F:transaminase activity"/>
    <property type="evidence" value="ECO:0007669"/>
    <property type="project" value="UniProtKB-KW"/>
</dbReference>
<dbReference type="InterPro" id="IPR036388">
    <property type="entry name" value="WH-like_DNA-bd_sf"/>
</dbReference>
<dbReference type="GO" id="GO:0003677">
    <property type="term" value="F:DNA binding"/>
    <property type="evidence" value="ECO:0007669"/>
    <property type="project" value="UniProtKB-KW"/>
</dbReference>
<dbReference type="SUPFAM" id="SSF46785">
    <property type="entry name" value="Winged helix' DNA-binding domain"/>
    <property type="match status" value="1"/>
</dbReference>
<dbReference type="PROSITE" id="PS50949">
    <property type="entry name" value="HTH_GNTR"/>
    <property type="match status" value="1"/>
</dbReference>
<feature type="region of interest" description="Disordered" evidence="6">
    <location>
        <begin position="92"/>
        <end position="129"/>
    </location>
</feature>
<keyword evidence="4" id="KW-0238">DNA-binding</keyword>
<dbReference type="Gene3D" id="3.40.640.10">
    <property type="entry name" value="Type I PLP-dependent aspartate aminotransferase-like (Major domain)"/>
    <property type="match status" value="1"/>
</dbReference>
<keyword evidence="2" id="KW-0663">Pyridoxal phosphate</keyword>
<evidence type="ECO:0000313" key="9">
    <source>
        <dbReference type="Proteomes" id="UP000236732"/>
    </source>
</evidence>
<dbReference type="Pfam" id="PF00392">
    <property type="entry name" value="GntR"/>
    <property type="match status" value="1"/>
</dbReference>
<sequence>MRHPQRLNVPIHLDRDLPDPLHDQLAAQLRQAIIRGQLAALTRMPSTRTLADVLGISRGVALAAYETLLAEGYISGRHGSGTYVSVPKGESLARTAPEPAADQRPRQRFTQRPGQPVPTTGPLIDMRQDRPTGQAFPLAAWRAAWRRAGHRPPLDEPPAAGLPELRAAIAAYLRESRGLVLNGHEVVVTAGYGDALELILRAQGGPPPVIALEDPAAPGLRTLLGRLGTVVPLPVDRSGARPDLIPESCDVVAVLPERGNPLGARMPVERRLALAAWARESGGLVLEPAFDGLFNTALSPRPSVLAMGDVRSTAMVGSFCDLLTPTLRLSFAVVPRRLARAVEEGLSGGHGQPSFTCQLAVADLLGSGTVARRAERLALLYDAKRALVRQALGAYPDIRLLGADTGAAATLLLPSSVRAESVVGRLRTRRVQVAELSAYHHPRGVPGNGIVFSYGHLDAITLRRALHAMARTLDDHRLSRRTAA</sequence>
<evidence type="ECO:0000313" key="8">
    <source>
        <dbReference type="EMBL" id="SEG40058.1"/>
    </source>
</evidence>
<dbReference type="GO" id="GO:0030170">
    <property type="term" value="F:pyridoxal phosphate binding"/>
    <property type="evidence" value="ECO:0007669"/>
    <property type="project" value="InterPro"/>
</dbReference>
<dbReference type="CDD" id="cd00609">
    <property type="entry name" value="AAT_like"/>
    <property type="match status" value="1"/>
</dbReference>
<evidence type="ECO:0000256" key="4">
    <source>
        <dbReference type="ARBA" id="ARBA00023125"/>
    </source>
</evidence>
<keyword evidence="5" id="KW-0804">Transcription</keyword>
<dbReference type="PANTHER" id="PTHR46577:SF1">
    <property type="entry name" value="HTH-TYPE TRANSCRIPTIONAL REGULATORY PROTEIN GABR"/>
    <property type="match status" value="1"/>
</dbReference>
<dbReference type="Pfam" id="PF00155">
    <property type="entry name" value="Aminotran_1_2"/>
    <property type="match status" value="1"/>
</dbReference>
<gene>
    <name evidence="8" type="ORF">SAMN05444920_102882</name>
</gene>
<dbReference type="InterPro" id="IPR015421">
    <property type="entry name" value="PyrdxlP-dep_Trfase_major"/>
</dbReference>
<dbReference type="SMART" id="SM00345">
    <property type="entry name" value="HTH_GNTR"/>
    <property type="match status" value="1"/>
</dbReference>
<protein>
    <submittedName>
        <fullName evidence="8">GntR family transcriptional regulator / MocR family aminotransferase</fullName>
    </submittedName>
</protein>
<dbReference type="AlphaFoldDB" id="A0A1H5ZU86"/>
<evidence type="ECO:0000259" key="7">
    <source>
        <dbReference type="PROSITE" id="PS50949"/>
    </source>
</evidence>
<dbReference type="RefSeq" id="WP_160150233.1">
    <property type="nucleotide sequence ID" value="NZ_FNVT01000002.1"/>
</dbReference>
<dbReference type="InterPro" id="IPR036390">
    <property type="entry name" value="WH_DNA-bd_sf"/>
</dbReference>
<dbReference type="PANTHER" id="PTHR46577">
    <property type="entry name" value="HTH-TYPE TRANSCRIPTIONAL REGULATORY PROTEIN GABR"/>
    <property type="match status" value="1"/>
</dbReference>
<accession>A0A1H5ZU86</accession>
<keyword evidence="8" id="KW-0808">Transferase</keyword>